<reference evidence="2 3" key="1">
    <citation type="submission" date="2018-06" db="EMBL/GenBank/DDBJ databases">
        <title>Genomic Encyclopedia of Type Strains, Phase III (KMG-III): the genomes of soil and plant-associated and newly described type strains.</title>
        <authorList>
            <person name="Whitman W."/>
        </authorList>
    </citation>
    <scope>NUCLEOTIDE SEQUENCE [LARGE SCALE GENOMIC DNA]</scope>
    <source>
        <strain evidence="2 3">CGMCC 4.7090</strain>
    </source>
</reference>
<sequence>MRTDDFWAVVDRATAERPASPADVAERAVADLATHDPEEIVAWGRHLEKVLVASGKEDLWAAAYLINGGCTEEGFDNFRGWLVAHGRKAVAASVQSPDVLAGMPAVRAAAESGAVFEAEEVLTIAARAYEKATGKPLAADEDPPRTRPEVADLWDFDNEDEMRRRLPRLSELFLEPPD</sequence>
<dbReference type="InterPro" id="IPR025334">
    <property type="entry name" value="DUF4240"/>
</dbReference>
<dbReference type="EMBL" id="QLMJ01000004">
    <property type="protein sequence ID" value="RAK39941.1"/>
    <property type="molecule type" value="Genomic_DNA"/>
</dbReference>
<proteinExistence type="predicted"/>
<feature type="domain" description="DUF4240" evidence="1">
    <location>
        <begin position="1"/>
        <end position="131"/>
    </location>
</feature>
<dbReference type="Proteomes" id="UP000249341">
    <property type="component" value="Unassembled WGS sequence"/>
</dbReference>
<evidence type="ECO:0000313" key="2">
    <source>
        <dbReference type="EMBL" id="RAK39941.1"/>
    </source>
</evidence>
<dbReference type="OrthoDB" id="6200718at2"/>
<dbReference type="AlphaFoldDB" id="A0A327ZMN3"/>
<dbReference type="RefSeq" id="WP_111649107.1">
    <property type="nucleotide sequence ID" value="NZ_JACHWI010000001.1"/>
</dbReference>
<evidence type="ECO:0000259" key="1">
    <source>
        <dbReference type="Pfam" id="PF14024"/>
    </source>
</evidence>
<gene>
    <name evidence="2" type="ORF">B0I29_104483</name>
</gene>
<dbReference type="Pfam" id="PF14024">
    <property type="entry name" value="DUF4240"/>
    <property type="match status" value="1"/>
</dbReference>
<accession>A0A327ZMN3</accession>
<protein>
    <submittedName>
        <fullName evidence="2">Uncharacterized protein DUF4240</fullName>
    </submittedName>
</protein>
<evidence type="ECO:0000313" key="3">
    <source>
        <dbReference type="Proteomes" id="UP000249341"/>
    </source>
</evidence>
<keyword evidence="3" id="KW-1185">Reference proteome</keyword>
<organism evidence="2 3">
    <name type="scientific">Actinoplanes lutulentus</name>
    <dbReference type="NCBI Taxonomy" id="1287878"/>
    <lineage>
        <taxon>Bacteria</taxon>
        <taxon>Bacillati</taxon>
        <taxon>Actinomycetota</taxon>
        <taxon>Actinomycetes</taxon>
        <taxon>Micromonosporales</taxon>
        <taxon>Micromonosporaceae</taxon>
        <taxon>Actinoplanes</taxon>
    </lineage>
</organism>
<comment type="caution">
    <text evidence="2">The sequence shown here is derived from an EMBL/GenBank/DDBJ whole genome shotgun (WGS) entry which is preliminary data.</text>
</comment>
<name>A0A327ZMN3_9ACTN</name>